<dbReference type="NCBIfam" id="TIGR02532">
    <property type="entry name" value="IV_pilin_GFxxxE"/>
    <property type="match status" value="1"/>
</dbReference>
<dbReference type="PRINTS" id="PR00813">
    <property type="entry name" value="BCTERIALGSPG"/>
</dbReference>
<dbReference type="GO" id="GO:0015627">
    <property type="term" value="C:type II protein secretion system complex"/>
    <property type="evidence" value="ECO:0007669"/>
    <property type="project" value="InterPro"/>
</dbReference>
<evidence type="ECO:0000256" key="2">
    <source>
        <dbReference type="SAM" id="Phobius"/>
    </source>
</evidence>
<comment type="caution">
    <text evidence="4">The sequence shown here is derived from an EMBL/GenBank/DDBJ whole genome shotgun (WGS) entry which is preliminary data.</text>
</comment>
<evidence type="ECO:0000259" key="3">
    <source>
        <dbReference type="Pfam" id="PF07596"/>
    </source>
</evidence>
<organism evidence="4 5">
    <name type="scientific">Ruficoccus amylovorans</name>
    <dbReference type="NCBI Taxonomy" id="1804625"/>
    <lineage>
        <taxon>Bacteria</taxon>
        <taxon>Pseudomonadati</taxon>
        <taxon>Verrucomicrobiota</taxon>
        <taxon>Opitutia</taxon>
        <taxon>Puniceicoccales</taxon>
        <taxon>Cerasicoccaceae</taxon>
        <taxon>Ruficoccus</taxon>
    </lineage>
</organism>
<dbReference type="InterPro" id="IPR045584">
    <property type="entry name" value="Pilin-like"/>
</dbReference>
<evidence type="ECO:0000313" key="4">
    <source>
        <dbReference type="EMBL" id="MBC2595921.1"/>
    </source>
</evidence>
<evidence type="ECO:0000313" key="5">
    <source>
        <dbReference type="Proteomes" id="UP000546464"/>
    </source>
</evidence>
<dbReference type="InterPro" id="IPR012902">
    <property type="entry name" value="N_methyl_site"/>
</dbReference>
<name>A0A842HLA8_9BACT</name>
<dbReference type="PANTHER" id="PTHR30093">
    <property type="entry name" value="GENERAL SECRETION PATHWAY PROTEIN G"/>
    <property type="match status" value="1"/>
</dbReference>
<dbReference type="RefSeq" id="WP_185676849.1">
    <property type="nucleotide sequence ID" value="NZ_JACHVB010000058.1"/>
</dbReference>
<dbReference type="Pfam" id="PF07963">
    <property type="entry name" value="N_methyl"/>
    <property type="match status" value="1"/>
</dbReference>
<dbReference type="Gene3D" id="3.30.700.10">
    <property type="entry name" value="Glycoprotein, Type 4 Pilin"/>
    <property type="match status" value="1"/>
</dbReference>
<dbReference type="EMBL" id="JACHVB010000058">
    <property type="protein sequence ID" value="MBC2595921.1"/>
    <property type="molecule type" value="Genomic_DNA"/>
</dbReference>
<gene>
    <name evidence="4" type="ORF">H5P28_16775</name>
</gene>
<dbReference type="Pfam" id="PF07596">
    <property type="entry name" value="SBP_bac_10"/>
    <property type="match status" value="1"/>
</dbReference>
<keyword evidence="1" id="KW-0488">Methylation</keyword>
<dbReference type="GO" id="GO:0015628">
    <property type="term" value="P:protein secretion by the type II secretion system"/>
    <property type="evidence" value="ECO:0007669"/>
    <property type="project" value="InterPro"/>
</dbReference>
<dbReference type="Proteomes" id="UP000546464">
    <property type="component" value="Unassembled WGS sequence"/>
</dbReference>
<evidence type="ECO:0000256" key="1">
    <source>
        <dbReference type="ARBA" id="ARBA00022481"/>
    </source>
</evidence>
<keyword evidence="2" id="KW-0472">Membrane</keyword>
<keyword evidence="5" id="KW-1185">Reference proteome</keyword>
<accession>A0A842HLA8</accession>
<feature type="transmembrane region" description="Helical" evidence="2">
    <location>
        <begin position="12"/>
        <end position="32"/>
    </location>
</feature>
<proteinExistence type="predicted"/>
<keyword evidence="2" id="KW-0812">Transmembrane</keyword>
<dbReference type="AlphaFoldDB" id="A0A842HLA8"/>
<dbReference type="InterPro" id="IPR011453">
    <property type="entry name" value="DUF1559"/>
</dbReference>
<dbReference type="SUPFAM" id="SSF54523">
    <property type="entry name" value="Pili subunits"/>
    <property type="match status" value="1"/>
</dbReference>
<reference evidence="4 5" key="1">
    <citation type="submission" date="2020-07" db="EMBL/GenBank/DDBJ databases">
        <authorList>
            <person name="Feng X."/>
        </authorList>
    </citation>
    <scope>NUCLEOTIDE SEQUENCE [LARGE SCALE GENOMIC DNA]</scope>
    <source>
        <strain evidence="4 5">JCM31066</strain>
    </source>
</reference>
<dbReference type="InterPro" id="IPR000983">
    <property type="entry name" value="Bac_GSPG_pilin"/>
</dbReference>
<sequence length="211" mass="23341">MMRRRPNGFSLIELLTVIAVIGILAAIILPIIKTIQERSRSSACASNMRQLGQAILLYQAEHGSKLPPNYAFSGGAAAETWTVVVRPYLGIDDLQAYGQGTDLMCEALSCPSLEEEQNPDRWWESNYAVGIAFGTDGKSRTLADVDSSKVVMLAENNKPSVRCIRQSNGPWSYIGFNHDGYANIMFHDGHMTRWTVEDCPQDMDAPAWGIQ</sequence>
<protein>
    <submittedName>
        <fullName evidence="4">Type II secretion system protein</fullName>
    </submittedName>
</protein>
<keyword evidence="2" id="KW-1133">Transmembrane helix</keyword>
<feature type="domain" description="DUF1559" evidence="3">
    <location>
        <begin position="36"/>
        <end position="93"/>
    </location>
</feature>